<evidence type="ECO:0000313" key="2">
    <source>
        <dbReference type="EMBL" id="AYV79528.1"/>
    </source>
</evidence>
<dbReference type="SUPFAM" id="SSF52096">
    <property type="entry name" value="ClpP/crotonase"/>
    <property type="match status" value="1"/>
</dbReference>
<proteinExistence type="inferred from homology"/>
<dbReference type="Pfam" id="PF00574">
    <property type="entry name" value="CLP_protease"/>
    <property type="match status" value="1"/>
</dbReference>
<dbReference type="EMBL" id="MK072151">
    <property type="protein sequence ID" value="AYV79528.1"/>
    <property type="molecule type" value="Genomic_DNA"/>
</dbReference>
<evidence type="ECO:0000256" key="1">
    <source>
        <dbReference type="ARBA" id="ARBA00007039"/>
    </source>
</evidence>
<dbReference type="GO" id="GO:0004176">
    <property type="term" value="F:ATP-dependent peptidase activity"/>
    <property type="evidence" value="ECO:0007669"/>
    <property type="project" value="InterPro"/>
</dbReference>
<dbReference type="InterPro" id="IPR023562">
    <property type="entry name" value="ClpP/TepA"/>
</dbReference>
<protein>
    <recommendedName>
        <fullName evidence="3">Clp protease</fullName>
    </recommendedName>
</protein>
<sequence length="203" mass="22649">MTTPYCKRTSTDDWLFDISGSDTSDTIVINFIGSINNDLAINFTATVRCIMCHQPQVHNVYIHIDSHGGGSSAVHKVIDMFDGLRHSGRLKRVVTIMTGYCASAGVMLALGAATLGDVVATENAFIFTHEPFFNSGEQKVTEASLLFNLKRFKLYNQFDNEIYMRNLALQKTKVLVNGDCWWTAKEALEVGLINRVSNIIDKY</sequence>
<dbReference type="GO" id="GO:0004252">
    <property type="term" value="F:serine-type endopeptidase activity"/>
    <property type="evidence" value="ECO:0007669"/>
    <property type="project" value="InterPro"/>
</dbReference>
<reference evidence="2" key="1">
    <citation type="submission" date="2018-10" db="EMBL/GenBank/DDBJ databases">
        <title>Hidden diversity of soil giant viruses.</title>
        <authorList>
            <person name="Schulz F."/>
            <person name="Alteio L."/>
            <person name="Goudeau D."/>
            <person name="Ryan E.M."/>
            <person name="Malmstrom R.R."/>
            <person name="Blanchard J."/>
            <person name="Woyke T."/>
        </authorList>
    </citation>
    <scope>NUCLEOTIDE SEQUENCE</scope>
    <source>
        <strain evidence="2">FNV1</strain>
    </source>
</reference>
<dbReference type="Gene3D" id="3.90.226.10">
    <property type="entry name" value="2-enoyl-CoA Hydratase, Chain A, domain 1"/>
    <property type="match status" value="1"/>
</dbReference>
<accession>A0A3G4ZX87</accession>
<dbReference type="InterPro" id="IPR001907">
    <property type="entry name" value="ClpP"/>
</dbReference>
<dbReference type="PRINTS" id="PR00127">
    <property type="entry name" value="CLPPROTEASEP"/>
</dbReference>
<name>A0A3G4ZX87_9VIRU</name>
<dbReference type="InterPro" id="IPR029045">
    <property type="entry name" value="ClpP/crotonase-like_dom_sf"/>
</dbReference>
<gene>
    <name evidence="2" type="ORF">Faunusvirus20_11</name>
</gene>
<organism evidence="2">
    <name type="scientific">Faunusvirus sp</name>
    <dbReference type="NCBI Taxonomy" id="2487766"/>
    <lineage>
        <taxon>Viruses</taxon>
        <taxon>Varidnaviria</taxon>
        <taxon>Bamfordvirae</taxon>
        <taxon>Nucleocytoviricota</taxon>
        <taxon>Megaviricetes</taxon>
        <taxon>Imitervirales</taxon>
        <taxon>Mimiviridae</taxon>
    </lineage>
</organism>
<dbReference type="GO" id="GO:0006508">
    <property type="term" value="P:proteolysis"/>
    <property type="evidence" value="ECO:0007669"/>
    <property type="project" value="InterPro"/>
</dbReference>
<comment type="similarity">
    <text evidence="1">Belongs to the peptidase S14 family.</text>
</comment>
<evidence type="ECO:0008006" key="3">
    <source>
        <dbReference type="Google" id="ProtNLM"/>
    </source>
</evidence>